<dbReference type="AlphaFoldDB" id="A0A8H5CVL9"/>
<comment type="caution">
    <text evidence="3">The sequence shown here is derived from an EMBL/GenBank/DDBJ whole genome shotgun (WGS) entry which is preliminary data.</text>
</comment>
<accession>A0A8H5CVL9</accession>
<dbReference type="Proteomes" id="UP000559027">
    <property type="component" value="Unassembled WGS sequence"/>
</dbReference>
<dbReference type="InterPro" id="IPR006600">
    <property type="entry name" value="HTH_CenpB_DNA-bd_dom"/>
</dbReference>
<proteinExistence type="predicted"/>
<evidence type="ECO:0000313" key="3">
    <source>
        <dbReference type="EMBL" id="KAF5348174.1"/>
    </source>
</evidence>
<organism evidence="3 4">
    <name type="scientific">Leucocoprinus leucothites</name>
    <dbReference type="NCBI Taxonomy" id="201217"/>
    <lineage>
        <taxon>Eukaryota</taxon>
        <taxon>Fungi</taxon>
        <taxon>Dikarya</taxon>
        <taxon>Basidiomycota</taxon>
        <taxon>Agaricomycotina</taxon>
        <taxon>Agaricomycetes</taxon>
        <taxon>Agaricomycetidae</taxon>
        <taxon>Agaricales</taxon>
        <taxon>Agaricineae</taxon>
        <taxon>Agaricaceae</taxon>
        <taxon>Leucocoprinus</taxon>
    </lineage>
</organism>
<name>A0A8H5CVL9_9AGAR</name>
<reference evidence="3 4" key="1">
    <citation type="journal article" date="2020" name="ISME J.">
        <title>Uncovering the hidden diversity of litter-decomposition mechanisms in mushroom-forming fungi.</title>
        <authorList>
            <person name="Floudas D."/>
            <person name="Bentzer J."/>
            <person name="Ahren D."/>
            <person name="Johansson T."/>
            <person name="Persson P."/>
            <person name="Tunlid A."/>
        </authorList>
    </citation>
    <scope>NUCLEOTIDE SEQUENCE [LARGE SCALE GENOMIC DNA]</scope>
    <source>
        <strain evidence="3 4">CBS 146.42</strain>
    </source>
</reference>
<keyword evidence="1" id="KW-0238">DNA-binding</keyword>
<dbReference type="Pfam" id="PF03221">
    <property type="entry name" value="HTH_Tnp_Tc5"/>
    <property type="match status" value="1"/>
</dbReference>
<gene>
    <name evidence="3" type="ORF">D9756_010739</name>
</gene>
<evidence type="ECO:0000256" key="1">
    <source>
        <dbReference type="ARBA" id="ARBA00023125"/>
    </source>
</evidence>
<keyword evidence="4" id="KW-1185">Reference proteome</keyword>
<protein>
    <recommendedName>
        <fullName evidence="2">HTH CENPB-type domain-containing protein</fullName>
    </recommendedName>
</protein>
<evidence type="ECO:0000313" key="4">
    <source>
        <dbReference type="Proteomes" id="UP000559027"/>
    </source>
</evidence>
<dbReference type="EMBL" id="JAACJO010000021">
    <property type="protein sequence ID" value="KAF5348174.1"/>
    <property type="molecule type" value="Genomic_DNA"/>
</dbReference>
<feature type="domain" description="HTH CENPB-type" evidence="2">
    <location>
        <begin position="18"/>
        <end position="76"/>
    </location>
</feature>
<evidence type="ECO:0000259" key="2">
    <source>
        <dbReference type="Pfam" id="PF03221"/>
    </source>
</evidence>
<dbReference type="GO" id="GO:0003677">
    <property type="term" value="F:DNA binding"/>
    <property type="evidence" value="ECO:0007669"/>
    <property type="project" value="UniProtKB-KW"/>
</dbReference>
<sequence length="133" mass="15050">MVKQLKMDSNAERRWLSDEEEEVVIHYTQELAKMGFGLDHRCLKEHVDEICRTQYGSKFPEAGVRKNWTYHFVGRYTANPATHKEYFDLVEEVQLQGDNGGPIAPECTWAMDESGFQANGAEGAGGQKIIGPK</sequence>
<dbReference type="OrthoDB" id="2668963at2759"/>